<dbReference type="PROSITE" id="PS52015">
    <property type="entry name" value="TONB_CTD"/>
    <property type="match status" value="1"/>
</dbReference>
<dbReference type="InterPro" id="IPR006260">
    <property type="entry name" value="TonB/TolA_C"/>
</dbReference>
<feature type="compositionally biased region" description="Low complexity" evidence="10">
    <location>
        <begin position="147"/>
        <end position="162"/>
    </location>
</feature>
<feature type="region of interest" description="Disordered" evidence="10">
    <location>
        <begin position="132"/>
        <end position="177"/>
    </location>
</feature>
<accession>A0ABT0A7C3</accession>
<keyword evidence="3" id="KW-0813">Transport</keyword>
<dbReference type="Gene3D" id="3.30.1150.10">
    <property type="match status" value="1"/>
</dbReference>
<evidence type="ECO:0000256" key="9">
    <source>
        <dbReference type="ARBA" id="ARBA00023136"/>
    </source>
</evidence>
<dbReference type="Pfam" id="PF13103">
    <property type="entry name" value="TonB_2"/>
    <property type="match status" value="1"/>
</dbReference>
<evidence type="ECO:0000259" key="12">
    <source>
        <dbReference type="PROSITE" id="PS52015"/>
    </source>
</evidence>
<organism evidence="13 14">
    <name type="scientific">Novosphingobium mangrovi</name>
    <name type="common">ex Hu et al. 2023</name>
    <dbReference type="NCBI Taxonomy" id="2930094"/>
    <lineage>
        <taxon>Bacteria</taxon>
        <taxon>Pseudomonadati</taxon>
        <taxon>Pseudomonadota</taxon>
        <taxon>Alphaproteobacteria</taxon>
        <taxon>Sphingomonadales</taxon>
        <taxon>Sphingomonadaceae</taxon>
        <taxon>Novosphingobium</taxon>
    </lineage>
</organism>
<comment type="similarity">
    <text evidence="2">Belongs to the TonB family.</text>
</comment>
<dbReference type="Proteomes" id="UP001162802">
    <property type="component" value="Unassembled WGS sequence"/>
</dbReference>
<feature type="compositionally biased region" description="Polar residues" evidence="10">
    <location>
        <begin position="253"/>
        <end position="262"/>
    </location>
</feature>
<reference evidence="13" key="1">
    <citation type="submission" date="2022-03" db="EMBL/GenBank/DDBJ databases">
        <title>Identification of a novel bacterium isolated from mangrove sediments.</title>
        <authorList>
            <person name="Pan X."/>
        </authorList>
    </citation>
    <scope>NUCLEOTIDE SEQUENCE</scope>
    <source>
        <strain evidence="13">B2637</strain>
    </source>
</reference>
<dbReference type="EMBL" id="JALHAT010000001">
    <property type="protein sequence ID" value="MCJ1959095.1"/>
    <property type="molecule type" value="Genomic_DNA"/>
</dbReference>
<proteinExistence type="inferred from homology"/>
<evidence type="ECO:0000256" key="7">
    <source>
        <dbReference type="ARBA" id="ARBA00022927"/>
    </source>
</evidence>
<keyword evidence="4" id="KW-1003">Cell membrane</keyword>
<name>A0ABT0A7C3_9SPHN</name>
<evidence type="ECO:0000256" key="11">
    <source>
        <dbReference type="SAM" id="Phobius"/>
    </source>
</evidence>
<keyword evidence="14" id="KW-1185">Reference proteome</keyword>
<dbReference type="SUPFAM" id="SSF74653">
    <property type="entry name" value="TolA/TonB C-terminal domain"/>
    <property type="match status" value="1"/>
</dbReference>
<feature type="region of interest" description="Disordered" evidence="10">
    <location>
        <begin position="242"/>
        <end position="262"/>
    </location>
</feature>
<dbReference type="InterPro" id="IPR037682">
    <property type="entry name" value="TonB_C"/>
</dbReference>
<evidence type="ECO:0000256" key="5">
    <source>
        <dbReference type="ARBA" id="ARBA00022519"/>
    </source>
</evidence>
<comment type="subcellular location">
    <subcellularLocation>
        <location evidence="1">Cell inner membrane</location>
        <topology evidence="1">Single-pass membrane protein</topology>
        <orientation evidence="1">Periplasmic side</orientation>
    </subcellularLocation>
</comment>
<evidence type="ECO:0000256" key="1">
    <source>
        <dbReference type="ARBA" id="ARBA00004383"/>
    </source>
</evidence>
<keyword evidence="8 11" id="KW-1133">Transmembrane helix</keyword>
<evidence type="ECO:0000256" key="4">
    <source>
        <dbReference type="ARBA" id="ARBA00022475"/>
    </source>
</evidence>
<gene>
    <name evidence="13" type="ORF">MTR65_00170</name>
</gene>
<protein>
    <submittedName>
        <fullName evidence="13">TonB family protein</fullName>
    </submittedName>
</protein>
<evidence type="ECO:0000256" key="6">
    <source>
        <dbReference type="ARBA" id="ARBA00022692"/>
    </source>
</evidence>
<keyword evidence="9 11" id="KW-0472">Membrane</keyword>
<dbReference type="InterPro" id="IPR051045">
    <property type="entry name" value="TonB-dependent_transducer"/>
</dbReference>
<sequence>MYLAQASKWDRQRLAGLAGSALVNGGVLAIFVGLASGAVHETGAGTSLTVIAFSQAGGTRGEAESAEETAANPAQAPAPHPPRPQTERSEPSQVTMAQNAPAPALPERAQAAPPRAAAPVRADLALTAPAVMIAPPTPSPSSAGPQEADTAAREPGAADAGAQTQKNRSESRAKTGGGAAKYAAAVMRHLMRYRRQNTVGAGAAYIHFTVIEDGRCRDIGVARSSGSSRFDHAAMQLVRRAAPFPQPPHGQPRSFNFEITGS</sequence>
<feature type="compositionally biased region" description="Low complexity" evidence="10">
    <location>
        <begin position="100"/>
        <end position="118"/>
    </location>
</feature>
<dbReference type="NCBIfam" id="TIGR01352">
    <property type="entry name" value="tonB_Cterm"/>
    <property type="match status" value="1"/>
</dbReference>
<evidence type="ECO:0000256" key="2">
    <source>
        <dbReference type="ARBA" id="ARBA00006555"/>
    </source>
</evidence>
<evidence type="ECO:0000256" key="8">
    <source>
        <dbReference type="ARBA" id="ARBA00022989"/>
    </source>
</evidence>
<evidence type="ECO:0000256" key="3">
    <source>
        <dbReference type="ARBA" id="ARBA00022448"/>
    </source>
</evidence>
<feature type="region of interest" description="Disordered" evidence="10">
    <location>
        <begin position="59"/>
        <end position="118"/>
    </location>
</feature>
<evidence type="ECO:0000256" key="10">
    <source>
        <dbReference type="SAM" id="MobiDB-lite"/>
    </source>
</evidence>
<feature type="domain" description="TonB C-terminal" evidence="12">
    <location>
        <begin position="176"/>
        <end position="262"/>
    </location>
</feature>
<feature type="transmembrane region" description="Helical" evidence="11">
    <location>
        <begin position="21"/>
        <end position="39"/>
    </location>
</feature>
<keyword evidence="7" id="KW-0653">Protein transport</keyword>
<dbReference type="RefSeq" id="WP_243796207.1">
    <property type="nucleotide sequence ID" value="NZ_JALHAT010000001.1"/>
</dbReference>
<comment type="caution">
    <text evidence="13">The sequence shown here is derived from an EMBL/GenBank/DDBJ whole genome shotgun (WGS) entry which is preliminary data.</text>
</comment>
<dbReference type="PANTHER" id="PTHR33446">
    <property type="entry name" value="PROTEIN TONB-RELATED"/>
    <property type="match status" value="1"/>
</dbReference>
<evidence type="ECO:0000313" key="14">
    <source>
        <dbReference type="Proteomes" id="UP001162802"/>
    </source>
</evidence>
<keyword evidence="5" id="KW-0997">Cell inner membrane</keyword>
<keyword evidence="6 11" id="KW-0812">Transmembrane</keyword>
<evidence type="ECO:0000313" key="13">
    <source>
        <dbReference type="EMBL" id="MCJ1959095.1"/>
    </source>
</evidence>